<dbReference type="GO" id="GO:0016020">
    <property type="term" value="C:membrane"/>
    <property type="evidence" value="ECO:0007669"/>
    <property type="project" value="TreeGrafter"/>
</dbReference>
<dbReference type="GO" id="GO:0005085">
    <property type="term" value="F:guanyl-nucleotide exchange factor activity"/>
    <property type="evidence" value="ECO:0007669"/>
    <property type="project" value="UniProtKB-KW"/>
</dbReference>
<evidence type="ECO:0000313" key="5">
    <source>
        <dbReference type="Proteomes" id="UP000837801"/>
    </source>
</evidence>
<comment type="caution">
    <text evidence="4">The sequence shown here is derived from an EMBL/GenBank/DDBJ whole genome shotgun (WGS) entry which is preliminary data.</text>
</comment>
<keyword evidence="3" id="KW-0653">Protein transport</keyword>
<dbReference type="GO" id="GO:0006892">
    <property type="term" value="P:post-Golgi vesicle-mediated transport"/>
    <property type="evidence" value="ECO:0007669"/>
    <property type="project" value="TreeGrafter"/>
</dbReference>
<dbReference type="SUPFAM" id="SSF51316">
    <property type="entry name" value="Mss4-like"/>
    <property type="match status" value="1"/>
</dbReference>
<sequence>MSYTSYTDLKSVEESTIVRCPFKNCHARIIQVGTLPKVNVENSPDMTKLSEDDNMKQTETYFYQIDDVWEFDNIGVSRPAAELKEPIITSDTNEKVDIAVERLLICSECDKGPIGFAGIPKGSENHHQNLKYFLSCASVLYEVK</sequence>
<organism evidence="4 5">
    <name type="scientific">[Candida] railenensis</name>
    <dbReference type="NCBI Taxonomy" id="45579"/>
    <lineage>
        <taxon>Eukaryota</taxon>
        <taxon>Fungi</taxon>
        <taxon>Dikarya</taxon>
        <taxon>Ascomycota</taxon>
        <taxon>Saccharomycotina</taxon>
        <taxon>Pichiomycetes</taxon>
        <taxon>Debaryomycetaceae</taxon>
        <taxon>Kurtzmaniella</taxon>
    </lineage>
</organism>
<dbReference type="PROSITE" id="PS51796">
    <property type="entry name" value="MSS4"/>
    <property type="match status" value="1"/>
</dbReference>
<dbReference type="GO" id="GO:0005829">
    <property type="term" value="C:cytosol"/>
    <property type="evidence" value="ECO:0007669"/>
    <property type="project" value="TreeGrafter"/>
</dbReference>
<reference evidence="4" key="1">
    <citation type="submission" date="2022-03" db="EMBL/GenBank/DDBJ databases">
        <authorList>
            <person name="Legras J.-L."/>
            <person name="Devillers H."/>
            <person name="Grondin C."/>
        </authorList>
    </citation>
    <scope>NUCLEOTIDE SEQUENCE</scope>
    <source>
        <strain evidence="4">CLIB 1423</strain>
    </source>
</reference>
<keyword evidence="1" id="KW-0813">Transport</keyword>
<evidence type="ECO:0000256" key="1">
    <source>
        <dbReference type="ARBA" id="ARBA00022448"/>
    </source>
</evidence>
<dbReference type="Proteomes" id="UP000837801">
    <property type="component" value="Unassembled WGS sequence"/>
</dbReference>
<protein>
    <submittedName>
        <fullName evidence="4">Protein Dss4p</fullName>
    </submittedName>
</protein>
<dbReference type="AlphaFoldDB" id="A0A9P0QS52"/>
<evidence type="ECO:0000256" key="2">
    <source>
        <dbReference type="ARBA" id="ARBA00022658"/>
    </source>
</evidence>
<dbReference type="PANTHER" id="PTHR13276:SF0">
    <property type="entry name" value="GUANINE NUCLEOTIDE EXCHANGE FACTOR MSS4"/>
    <property type="match status" value="1"/>
</dbReference>
<gene>
    <name evidence="4" type="ORF">CLIB1423_11S04324</name>
</gene>
<dbReference type="InterPro" id="IPR011057">
    <property type="entry name" value="Mss4-like_sf"/>
</dbReference>
<dbReference type="OrthoDB" id="30840at2759"/>
<dbReference type="GO" id="GO:0015031">
    <property type="term" value="P:protein transport"/>
    <property type="evidence" value="ECO:0007669"/>
    <property type="project" value="UniProtKB-KW"/>
</dbReference>
<proteinExistence type="predicted"/>
<dbReference type="GO" id="GO:0008270">
    <property type="term" value="F:zinc ion binding"/>
    <property type="evidence" value="ECO:0007669"/>
    <property type="project" value="TreeGrafter"/>
</dbReference>
<name>A0A9P0QS52_9ASCO</name>
<accession>A0A9P0QS52</accession>
<dbReference type="InterPro" id="IPR011323">
    <property type="entry name" value="Mss4/transl-control_tumour"/>
</dbReference>
<dbReference type="InterPro" id="IPR007515">
    <property type="entry name" value="Mss4"/>
</dbReference>
<dbReference type="Pfam" id="PF04421">
    <property type="entry name" value="Mss4"/>
    <property type="match status" value="1"/>
</dbReference>
<keyword evidence="2" id="KW-0344">Guanine-nucleotide releasing factor</keyword>
<dbReference type="PANTHER" id="PTHR13276">
    <property type="entry name" value="GUANINE NUCLEOTIDE EXCHANGE FACTOR MSS4"/>
    <property type="match status" value="1"/>
</dbReference>
<keyword evidence="5" id="KW-1185">Reference proteome</keyword>
<evidence type="ECO:0000313" key="4">
    <source>
        <dbReference type="EMBL" id="CAH2353639.1"/>
    </source>
</evidence>
<dbReference type="EMBL" id="CAKXYY010000011">
    <property type="protein sequence ID" value="CAH2353639.1"/>
    <property type="molecule type" value="Genomic_DNA"/>
</dbReference>
<dbReference type="Gene3D" id="2.170.150.10">
    <property type="entry name" value="Metal Binding Protein, Guanine Nucleotide Exchange Factor, Chain A"/>
    <property type="match status" value="1"/>
</dbReference>
<evidence type="ECO:0000256" key="3">
    <source>
        <dbReference type="ARBA" id="ARBA00022927"/>
    </source>
</evidence>
<dbReference type="GO" id="GO:0007264">
    <property type="term" value="P:small GTPase-mediated signal transduction"/>
    <property type="evidence" value="ECO:0007669"/>
    <property type="project" value="InterPro"/>
</dbReference>